<feature type="compositionally biased region" description="Low complexity" evidence="1">
    <location>
        <begin position="1"/>
        <end position="23"/>
    </location>
</feature>
<gene>
    <name evidence="2" type="ORF">CI238_11346</name>
</gene>
<reference evidence="2 3" key="1">
    <citation type="submission" date="2015-06" db="EMBL/GenBank/DDBJ databases">
        <title>Survival trade-offs in plant roots during colonization by closely related pathogenic and mutualistic fungi.</title>
        <authorList>
            <person name="Hacquard S."/>
            <person name="Kracher B."/>
            <person name="Hiruma K."/>
            <person name="Weinman A."/>
            <person name="Muench P."/>
            <person name="Garrido Oter R."/>
            <person name="Ver Loren van Themaat E."/>
            <person name="Dallerey J.-F."/>
            <person name="Damm U."/>
            <person name="Henrissat B."/>
            <person name="Lespinet O."/>
            <person name="Thon M."/>
            <person name="Kemen E."/>
            <person name="McHardy A.C."/>
            <person name="Schulze-Lefert P."/>
            <person name="O'Connell R.J."/>
        </authorList>
    </citation>
    <scope>NUCLEOTIDE SEQUENCE [LARGE SCALE GENOMIC DNA]</scope>
    <source>
        <strain evidence="2 3">MAFF 238704</strain>
    </source>
</reference>
<proteinExistence type="predicted"/>
<keyword evidence="3" id="KW-1185">Reference proteome</keyword>
<evidence type="ECO:0000313" key="2">
    <source>
        <dbReference type="EMBL" id="KZL84310.1"/>
    </source>
</evidence>
<dbReference type="EMBL" id="LFIW01000900">
    <property type="protein sequence ID" value="KZL84310.1"/>
    <property type="molecule type" value="Genomic_DNA"/>
</dbReference>
<feature type="region of interest" description="Disordered" evidence="1">
    <location>
        <begin position="1"/>
        <end position="33"/>
    </location>
</feature>
<organism evidence="2 3">
    <name type="scientific">Colletotrichum incanum</name>
    <name type="common">Soybean anthracnose fungus</name>
    <dbReference type="NCBI Taxonomy" id="1573173"/>
    <lineage>
        <taxon>Eukaryota</taxon>
        <taxon>Fungi</taxon>
        <taxon>Dikarya</taxon>
        <taxon>Ascomycota</taxon>
        <taxon>Pezizomycotina</taxon>
        <taxon>Sordariomycetes</taxon>
        <taxon>Hypocreomycetidae</taxon>
        <taxon>Glomerellales</taxon>
        <taxon>Glomerellaceae</taxon>
        <taxon>Colletotrichum</taxon>
        <taxon>Colletotrichum spaethianum species complex</taxon>
    </lineage>
</organism>
<evidence type="ECO:0000256" key="1">
    <source>
        <dbReference type="SAM" id="MobiDB-lite"/>
    </source>
</evidence>
<protein>
    <submittedName>
        <fullName evidence="2">Uncharacterized protein</fullName>
    </submittedName>
</protein>
<sequence length="163" mass="17947">MFSISFSSRRDSTSTSQQQPQIPNLNPSARSFTPTVSAPYSANFPDFGDLVYHQTKAVEAANMVAQVLPHLTNGLSREHMFDQGDQEIYTGHDRQTEHTPSNSSSESNSVNSAGLPAGLDAPKTPPNRRTKPQRASPTPAAYTFDDDDEFYPGTDQQLEKNTR</sequence>
<evidence type="ECO:0000313" key="3">
    <source>
        <dbReference type="Proteomes" id="UP000076584"/>
    </source>
</evidence>
<accession>A0A167DT90</accession>
<comment type="caution">
    <text evidence="2">The sequence shown here is derived from an EMBL/GenBank/DDBJ whole genome shotgun (WGS) entry which is preliminary data.</text>
</comment>
<dbReference type="AlphaFoldDB" id="A0A167DT90"/>
<feature type="compositionally biased region" description="Polar residues" evidence="1">
    <location>
        <begin position="24"/>
        <end position="33"/>
    </location>
</feature>
<feature type="region of interest" description="Disordered" evidence="1">
    <location>
        <begin position="76"/>
        <end position="163"/>
    </location>
</feature>
<dbReference type="Proteomes" id="UP000076584">
    <property type="component" value="Unassembled WGS sequence"/>
</dbReference>
<feature type="compositionally biased region" description="Low complexity" evidence="1">
    <location>
        <begin position="101"/>
        <end position="112"/>
    </location>
</feature>
<name>A0A167DT90_COLIC</name>